<dbReference type="GO" id="GO:0006338">
    <property type="term" value="P:chromatin remodeling"/>
    <property type="evidence" value="ECO:0007669"/>
    <property type="project" value="UniProtKB-ARBA"/>
</dbReference>
<dbReference type="CDD" id="cd17996">
    <property type="entry name" value="DEXHc_SMARCA2_SMARCA4"/>
    <property type="match status" value="1"/>
</dbReference>
<dbReference type="Pfam" id="PF14619">
    <property type="entry name" value="SnAC"/>
    <property type="match status" value="1"/>
</dbReference>
<evidence type="ECO:0000259" key="13">
    <source>
        <dbReference type="PROSITE" id="PS51194"/>
    </source>
</evidence>
<dbReference type="FunFam" id="3.40.50.10810:FF:000008">
    <property type="entry name" value="Chromatin structure-remodeling complex subunit snf21"/>
    <property type="match status" value="1"/>
</dbReference>
<reference evidence="16 17" key="1">
    <citation type="submission" date="2020-11" db="EMBL/GenBank/DDBJ databases">
        <title>Kefir isolates.</title>
        <authorList>
            <person name="Marcisauskas S."/>
            <person name="Kim Y."/>
            <person name="Blasche S."/>
        </authorList>
    </citation>
    <scope>NUCLEOTIDE SEQUENCE [LARGE SCALE GENOMIC DNA]</scope>
    <source>
        <strain evidence="16 17">KR</strain>
    </source>
</reference>
<dbReference type="InterPro" id="IPR001650">
    <property type="entry name" value="Helicase_C-like"/>
</dbReference>
<feature type="domain" description="Bromo" evidence="11">
    <location>
        <begin position="1245"/>
        <end position="1315"/>
    </location>
</feature>
<feature type="region of interest" description="Disordered" evidence="10">
    <location>
        <begin position="1106"/>
        <end position="1220"/>
    </location>
</feature>
<dbReference type="SUPFAM" id="SSF48439">
    <property type="entry name" value="Protein prenylyltransferase"/>
    <property type="match status" value="1"/>
</dbReference>
<accession>A0A9P6VTB5</accession>
<feature type="domain" description="Helicase ATP-binding" evidence="12">
    <location>
        <begin position="553"/>
        <end position="718"/>
    </location>
</feature>
<feature type="domain" description="HSA" evidence="14">
    <location>
        <begin position="359"/>
        <end position="431"/>
    </location>
</feature>
<dbReference type="InterPro" id="IPR014012">
    <property type="entry name" value="HSA_dom"/>
</dbReference>
<dbReference type="SMART" id="SM00951">
    <property type="entry name" value="QLQ"/>
    <property type="match status" value="1"/>
</dbReference>
<dbReference type="Pfam" id="PF00271">
    <property type="entry name" value="Helicase_C"/>
    <property type="match status" value="1"/>
</dbReference>
<keyword evidence="6 9" id="KW-0103">Bromodomain</keyword>
<evidence type="ECO:0000259" key="12">
    <source>
        <dbReference type="PROSITE" id="PS51192"/>
    </source>
</evidence>
<keyword evidence="5" id="KW-0805">Transcription regulation</keyword>
<dbReference type="GO" id="GO:0006355">
    <property type="term" value="P:regulation of DNA-templated transcription"/>
    <property type="evidence" value="ECO:0007669"/>
    <property type="project" value="InterPro"/>
</dbReference>
<dbReference type="SMART" id="SM00487">
    <property type="entry name" value="DEXDc"/>
    <property type="match status" value="1"/>
</dbReference>
<dbReference type="GO" id="GO:0016787">
    <property type="term" value="F:hydrolase activity"/>
    <property type="evidence" value="ECO:0007669"/>
    <property type="project" value="UniProtKB-KW"/>
</dbReference>
<dbReference type="Proteomes" id="UP000777482">
    <property type="component" value="Unassembled WGS sequence"/>
</dbReference>
<dbReference type="SMART" id="SM01314">
    <property type="entry name" value="SnAC"/>
    <property type="match status" value="1"/>
</dbReference>
<dbReference type="Pfam" id="PF00176">
    <property type="entry name" value="SNF2-rel_dom"/>
    <property type="match status" value="1"/>
</dbReference>
<dbReference type="PROSITE" id="PS50014">
    <property type="entry name" value="BROMODOMAIN_2"/>
    <property type="match status" value="1"/>
</dbReference>
<dbReference type="SMART" id="SM00573">
    <property type="entry name" value="HSA"/>
    <property type="match status" value="1"/>
</dbReference>
<comment type="caution">
    <text evidence="16">The sequence shown here is derived from an EMBL/GenBank/DDBJ whole genome shotgun (WGS) entry which is preliminary data.</text>
</comment>
<evidence type="ECO:0000256" key="7">
    <source>
        <dbReference type="ARBA" id="ARBA00023163"/>
    </source>
</evidence>
<keyword evidence="8" id="KW-0539">Nucleus</keyword>
<evidence type="ECO:0000256" key="6">
    <source>
        <dbReference type="ARBA" id="ARBA00023117"/>
    </source>
</evidence>
<keyword evidence="7" id="KW-0804">Transcription</keyword>
<feature type="domain" description="QLQ" evidence="15">
    <location>
        <begin position="119"/>
        <end position="154"/>
    </location>
</feature>
<dbReference type="SMART" id="SM00490">
    <property type="entry name" value="HELICc"/>
    <property type="match status" value="1"/>
</dbReference>
<feature type="compositionally biased region" description="Basic and acidic residues" evidence="10">
    <location>
        <begin position="1106"/>
        <end position="1122"/>
    </location>
</feature>
<dbReference type="Gene3D" id="1.20.5.170">
    <property type="match status" value="1"/>
</dbReference>
<evidence type="ECO:0000256" key="9">
    <source>
        <dbReference type="PROSITE-ProRule" id="PRU00035"/>
    </source>
</evidence>
<dbReference type="Gene3D" id="3.40.50.10810">
    <property type="entry name" value="Tandem AAA-ATPase domain"/>
    <property type="match status" value="1"/>
</dbReference>
<dbReference type="PROSITE" id="PS00633">
    <property type="entry name" value="BROMODOMAIN_1"/>
    <property type="match status" value="1"/>
</dbReference>
<dbReference type="PROSITE" id="PS51147">
    <property type="entry name" value="PFTA"/>
    <property type="match status" value="4"/>
</dbReference>
<evidence type="ECO:0000256" key="10">
    <source>
        <dbReference type="SAM" id="MobiDB-lite"/>
    </source>
</evidence>
<dbReference type="CDD" id="cd18793">
    <property type="entry name" value="SF2_C_SNF"/>
    <property type="match status" value="1"/>
</dbReference>
<dbReference type="InterPro" id="IPR001487">
    <property type="entry name" value="Bromodomain"/>
</dbReference>
<dbReference type="PROSITE" id="PS51666">
    <property type="entry name" value="QLQ"/>
    <property type="match status" value="1"/>
</dbReference>
<dbReference type="Pfam" id="PF08880">
    <property type="entry name" value="QLQ"/>
    <property type="match status" value="1"/>
</dbReference>
<protein>
    <submittedName>
        <fullName evidence="16">Uncharacterized protein</fullName>
    </submittedName>
</protein>
<evidence type="ECO:0000259" key="15">
    <source>
        <dbReference type="PROSITE" id="PS51666"/>
    </source>
</evidence>
<evidence type="ECO:0000256" key="8">
    <source>
        <dbReference type="ARBA" id="ARBA00023242"/>
    </source>
</evidence>
<keyword evidence="17" id="KW-1185">Reference proteome</keyword>
<name>A0A9P6VTB5_RHOMI</name>
<dbReference type="EMBL" id="PUHQ01000129">
    <property type="protein sequence ID" value="KAG0655106.1"/>
    <property type="molecule type" value="Genomic_DNA"/>
</dbReference>
<keyword evidence="3" id="KW-0378">Hydrolase</keyword>
<evidence type="ECO:0000313" key="17">
    <source>
        <dbReference type="Proteomes" id="UP000777482"/>
    </source>
</evidence>
<dbReference type="InterPro" id="IPR029295">
    <property type="entry name" value="SnAC"/>
</dbReference>
<keyword evidence="4" id="KW-0067">ATP-binding</keyword>
<dbReference type="Pfam" id="PF07529">
    <property type="entry name" value="HSA"/>
    <property type="match status" value="1"/>
</dbReference>
<dbReference type="OrthoDB" id="5857104at2759"/>
<dbReference type="GO" id="GO:0005634">
    <property type="term" value="C:nucleus"/>
    <property type="evidence" value="ECO:0007669"/>
    <property type="project" value="UniProtKB-SubCell"/>
</dbReference>
<dbReference type="Gene3D" id="1.20.920.10">
    <property type="entry name" value="Bromodomain-like"/>
    <property type="match status" value="1"/>
</dbReference>
<dbReference type="SUPFAM" id="SSF47370">
    <property type="entry name" value="Bromodomain"/>
    <property type="match status" value="1"/>
</dbReference>
<dbReference type="GO" id="GO:0008318">
    <property type="term" value="F:protein prenyltransferase activity"/>
    <property type="evidence" value="ECO:0007669"/>
    <property type="project" value="InterPro"/>
</dbReference>
<dbReference type="InterPro" id="IPR014978">
    <property type="entry name" value="Gln-Leu-Gln_QLQ"/>
</dbReference>
<evidence type="ECO:0000259" key="14">
    <source>
        <dbReference type="PROSITE" id="PS51204"/>
    </source>
</evidence>
<evidence type="ECO:0000256" key="1">
    <source>
        <dbReference type="ARBA" id="ARBA00004123"/>
    </source>
</evidence>
<evidence type="ECO:0000259" key="11">
    <source>
        <dbReference type="PROSITE" id="PS50014"/>
    </source>
</evidence>
<feature type="region of interest" description="Disordered" evidence="10">
    <location>
        <begin position="2153"/>
        <end position="2173"/>
    </location>
</feature>
<organism evidence="16 17">
    <name type="scientific">Rhodotorula mucilaginosa</name>
    <name type="common">Yeast</name>
    <name type="synonym">Rhodotorula rubra</name>
    <dbReference type="NCBI Taxonomy" id="5537"/>
    <lineage>
        <taxon>Eukaryota</taxon>
        <taxon>Fungi</taxon>
        <taxon>Dikarya</taxon>
        <taxon>Basidiomycota</taxon>
        <taxon>Pucciniomycotina</taxon>
        <taxon>Microbotryomycetes</taxon>
        <taxon>Sporidiobolales</taxon>
        <taxon>Sporidiobolaceae</taxon>
        <taxon>Rhodotorula</taxon>
    </lineage>
</organism>
<proteinExistence type="predicted"/>
<feature type="domain" description="Helicase C-terminal" evidence="13">
    <location>
        <begin position="866"/>
        <end position="1027"/>
    </location>
</feature>
<dbReference type="InterPro" id="IPR000330">
    <property type="entry name" value="SNF2_N"/>
</dbReference>
<evidence type="ECO:0000256" key="2">
    <source>
        <dbReference type="ARBA" id="ARBA00022741"/>
    </source>
</evidence>
<feature type="region of interest" description="Disordered" evidence="10">
    <location>
        <begin position="475"/>
        <end position="496"/>
    </location>
</feature>
<dbReference type="InterPro" id="IPR038718">
    <property type="entry name" value="SNF2-like_sf"/>
</dbReference>
<dbReference type="SMART" id="SM00297">
    <property type="entry name" value="BROMO"/>
    <property type="match status" value="1"/>
</dbReference>
<dbReference type="GO" id="GO:0005524">
    <property type="term" value="F:ATP binding"/>
    <property type="evidence" value="ECO:0007669"/>
    <property type="project" value="InterPro"/>
</dbReference>
<dbReference type="InterPro" id="IPR049730">
    <property type="entry name" value="SNF2/RAD54-like_C"/>
</dbReference>
<evidence type="ECO:0000256" key="5">
    <source>
        <dbReference type="ARBA" id="ARBA00023015"/>
    </source>
</evidence>
<dbReference type="Gene3D" id="3.40.50.300">
    <property type="entry name" value="P-loop containing nucleotide triphosphate hydrolases"/>
    <property type="match status" value="1"/>
</dbReference>
<dbReference type="Pfam" id="PF00439">
    <property type="entry name" value="Bromodomain"/>
    <property type="match status" value="1"/>
</dbReference>
<dbReference type="PROSITE" id="PS51204">
    <property type="entry name" value="HSA"/>
    <property type="match status" value="1"/>
</dbReference>
<sequence length="2190" mass="245488">MASPAGPPGSEPPNAPVALTSEHLRRVIARVQQLKADGATTDTSPELANLTRIILAVQAQRQRAQGAVAEASAVANGVPAKPAATPAAAALSAPVPVAAGASPATADPYTPTISPTTVPFTPEQVAALKCQVVAFRLLARNQPLPAILQAALASPSDALKYVDSLVEGQDALKGDELDPEAVAAARAKALASEGGVETVEDVESLVYPYNAFATPREVLRSYQGGRTQDALLVPTLLPAGLDPQTIIDERNRFIEARIHQRRRELEQLPSNLGQNALPAIAPGAPAEFAPSLASQKIRTLIEIKSLNLVERQRALREQVVQSMRPACSLSLPLDRSLFRRSRKPTLRDATAIEGIEKRQKQERERRAKQKHLDHLAEITEHGRNLLIAHRTHDVKFQKLGKALLKFHVDAEREEQKRVERVSKERLKALRADDEEGYLKLIDTAKDTRITHLLRQTDSFLDSLAAAVSAQQQEARAEVQAADGTADEEEKPASTEAVDESRFGAVPVFAEETKDKVDYYNVAHRVKETITKQPSILVGGELKGYQLRGLEWMVSLYNNHVNGILADEMGLGKTIQTLSLITYLIETKKQPGPYLVIVPLSTMPNWISEFEKWAPSVRVVSYKGTPAQRKNAQAEIRQGNFQVLLTTYEYIIKDRPLLSKIKWLHMIIDEGHRMKNTQSRLSLTLTQHYSSRYRLILTGTPLQNNLPELWALLNFVLPKIFGSVKSFDEWFNAPFANTGGQDKIELNEEESLLVIRRLHKVLRPFLLRRLKKDVESDLPDKVERVIKCKMSSLQVKLTKQIKEHGMIFTDGPTDTKKATGIRGLQNQIMQLRKICNHPFCFEAVERSIDPTGANDATLYRVAGKFELLDRILPKLFATGHRVLMFFQMTTVMTIFEDYLNFRRIEHLRLDGTTKHEDRSTLLKLFNDPNSKYPIFILSTRAGGLGLNLQTADTVIIFDSDWNPHQDLQAQDRAHRIGQKKEVRILRLVTERSVEEHVMAGAARKIEMDKKIIQAGRYDNKSTAEERDAFLRALLEAEDGEPEDADDADEADMLNEAIARTEEERVLFAQMDRDRRAAEEAAWAAAGNTGKLPERLIQEWELPHVYRMDHPKLEPEDESREGARRNRTQVQYDDGMSEEQWLHALEEEEDDDSEKKRGKRRAVTENAPRYAFDDALPSESEDGDGRKRLKRGRQSGAGTPSVNGDDDASRASGGKRRKVQLSPHQEKLRACFEELLTEMENLDNPTMGHQCAGLFNELPDRRDYPDYYQLIHRPISLKEIKKKVNNGTYPNTEVFAADIHLMLDNAMTYNEEGSVVYEDARLLRETFNAAYARLTVLTFENGSGHAARAGKRIGSLLSLLVHQLIMHGVRRQRRAPPTEPEEVAEAKRAQERRRIHEYTTLCESMYERMRYWQRNTSDFSSDAFDLTTQILTLNPEFQTAWAFRRRILQFNLATDADAEARQHRLETDLQLTNVALLRNPKNYSVWEHRKWVLNAMPAADWGAELALVDMYLQKDGRNFHTWDYRRYLLGTLLTEQGAAQENTRSDGKPRPTPTPKKFEFVRQALWSDPNDQSAWLYHRWLVGRANEAALRREIEDCAQLRAEEPRCRWILESLVAYKRMLAQKLEAESGSTSAEADGLKLACIDLLRELEAVDPMRRARYEDLFKAEARDAQLQKNRLHRVLRFLLEPTPLLWITTPIASFLPGHPCSDAADSAGAWLFESGVVFLGGTGGDGAGSEERAKGDELAASLAASCAVRDYTLGRDGEPATGQGDFCFLNNAPAGTLRTETPPGLTLRARTAGIARAEYSEQNHELCAPSILTATLRSTPDLCRAANASALDLCFQDHCRTVLRYTSVESGPHRAESGGAARGQLRRSTRLYSTLTRPTLSQPIPSARYWRLTERLEAQRPNQQCALLPQLDPSSPFFNPEPIIWADPNHCARWAGIVESAFNPGAGLVVSPRMPRADGAVPVSAMAASGSPTVPPKISPTQAHPISASAPVPSSSKRFRRTLPHQALSGAPVLHSRSPKHAMLITRRTQLKMWCNVQDLLSGIPGVLDARIHPIKLHGFFWATALLQNVEAAQSAIPAIWRSIAQADYDDKTSSVTINFYPNDPQQRIKRTDGDEMAEVIRQRTDALPLDELSQPQDALLQVPLQQHTGGQGPDRKAPRRNGLTQQRCVRRLDADAWTWAENE</sequence>
<dbReference type="Gene3D" id="1.25.40.120">
    <property type="entry name" value="Protein prenylyltransferase"/>
    <property type="match status" value="2"/>
</dbReference>
<evidence type="ECO:0000313" key="16">
    <source>
        <dbReference type="EMBL" id="KAG0655106.1"/>
    </source>
</evidence>
<keyword evidence="2" id="KW-0547">Nucleotide-binding</keyword>
<dbReference type="PROSITE" id="PS51194">
    <property type="entry name" value="HELICASE_CTER"/>
    <property type="match status" value="1"/>
</dbReference>
<dbReference type="InterPro" id="IPR014001">
    <property type="entry name" value="Helicase_ATP-bd"/>
</dbReference>
<gene>
    <name evidence="16" type="ORF">C6P46_001152</name>
</gene>
<dbReference type="SUPFAM" id="SSF52540">
    <property type="entry name" value="P-loop containing nucleoside triphosphate hydrolases"/>
    <property type="match status" value="2"/>
</dbReference>
<evidence type="ECO:0000256" key="3">
    <source>
        <dbReference type="ARBA" id="ARBA00022801"/>
    </source>
</evidence>
<dbReference type="InterPro" id="IPR027417">
    <property type="entry name" value="P-loop_NTPase"/>
</dbReference>
<dbReference type="Pfam" id="PF01239">
    <property type="entry name" value="PPTA"/>
    <property type="match status" value="4"/>
</dbReference>
<dbReference type="InterPro" id="IPR018359">
    <property type="entry name" value="Bromodomain_CS"/>
</dbReference>
<dbReference type="GO" id="GO:0042393">
    <property type="term" value="F:histone binding"/>
    <property type="evidence" value="ECO:0007669"/>
    <property type="project" value="InterPro"/>
</dbReference>
<dbReference type="InterPro" id="IPR002088">
    <property type="entry name" value="Prenyl_trans_a"/>
</dbReference>
<dbReference type="PROSITE" id="PS51192">
    <property type="entry name" value="HELICASE_ATP_BIND_1"/>
    <property type="match status" value="1"/>
</dbReference>
<evidence type="ECO:0000256" key="4">
    <source>
        <dbReference type="ARBA" id="ARBA00022840"/>
    </source>
</evidence>
<dbReference type="PANTHER" id="PTHR10799">
    <property type="entry name" value="SNF2/RAD54 HELICASE FAMILY"/>
    <property type="match status" value="1"/>
</dbReference>
<dbReference type="InterPro" id="IPR036427">
    <property type="entry name" value="Bromodomain-like_sf"/>
</dbReference>
<dbReference type="PRINTS" id="PR00503">
    <property type="entry name" value="BROMODOMAIN"/>
</dbReference>
<comment type="subcellular location">
    <subcellularLocation>
        <location evidence="1">Nucleus</location>
    </subcellularLocation>
</comment>